<feature type="compositionally biased region" description="Polar residues" evidence="1">
    <location>
        <begin position="453"/>
        <end position="464"/>
    </location>
</feature>
<name>A0A0G4MTC2_VERLO</name>
<organism evidence="3 5">
    <name type="scientific">Verticillium longisporum</name>
    <name type="common">Verticillium dahliae var. longisporum</name>
    <dbReference type="NCBI Taxonomy" id="100787"/>
    <lineage>
        <taxon>Eukaryota</taxon>
        <taxon>Fungi</taxon>
        <taxon>Dikarya</taxon>
        <taxon>Ascomycota</taxon>
        <taxon>Pezizomycotina</taxon>
        <taxon>Sordariomycetes</taxon>
        <taxon>Hypocreomycetidae</taxon>
        <taxon>Glomerellales</taxon>
        <taxon>Plectosphaerellaceae</taxon>
        <taxon>Verticillium</taxon>
    </lineage>
</organism>
<dbReference type="Proteomes" id="UP000044602">
    <property type="component" value="Unassembled WGS sequence"/>
</dbReference>
<dbReference type="AlphaFoldDB" id="A0A0G4MTC2"/>
<dbReference type="PANTHER" id="PTHR46082:SF6">
    <property type="entry name" value="AAA+ ATPASE DOMAIN-CONTAINING PROTEIN-RELATED"/>
    <property type="match status" value="1"/>
</dbReference>
<sequence length="482" mass="51997">MSTAPRSRNDFEVAIVCALPLEFDAVALLLDQTWSEKVDRYGRASGDRNRYVTGRMGDTNVVVLLLAKVGKASAARATEGLRFSFPRVRLVLLTGTCGGAPATADGDEVLLGDVIISKSIVQHDFGRSGPDGFAAKDGIEDLLGPLPRDLLSLVVHLETFMGRSRLEASAHSALLALQKAALARQKASIYDYPGVRQDRLFAADYVHKHGHTSSCAQGVTDSICEPSRSLTCQSVGCDDAFEIGRERTEAKRQLEREGRNWEAQAPRLHVGRFGSGDMVVRCGKARDRLIEQHTILGFEMEGAGIWGELPCLVIKGVCNYADSHANKAWRGFAAATAASATKAFLDKYAKTNAPAPVLPDDGEPCWNTESASGASAMHGGDVHFSDANFPNYQLPRRPADAETRALQYQLDAEAVGSGDLADEMNIPIPLVDENQRTTSWGLVDWARVESHPSFPQGNASTVISGKTAEIGLDGPRPREAPQ</sequence>
<evidence type="ECO:0000313" key="3">
    <source>
        <dbReference type="EMBL" id="CRK37523.1"/>
    </source>
</evidence>
<dbReference type="STRING" id="100787.A0A0G4MTC2"/>
<evidence type="ECO:0000256" key="1">
    <source>
        <dbReference type="SAM" id="MobiDB-lite"/>
    </source>
</evidence>
<evidence type="ECO:0000313" key="4">
    <source>
        <dbReference type="EMBL" id="CRK46674.1"/>
    </source>
</evidence>
<protein>
    <recommendedName>
        <fullName evidence="2">Nucleoside phosphorylase domain-containing protein</fullName>
    </recommendedName>
</protein>
<dbReference type="SUPFAM" id="SSF53167">
    <property type="entry name" value="Purine and uridine phosphorylases"/>
    <property type="match status" value="1"/>
</dbReference>
<feature type="non-terminal residue" evidence="3">
    <location>
        <position position="482"/>
    </location>
</feature>
<accession>A0A0G4MTC2</accession>
<reference evidence="5 6" key="1">
    <citation type="submission" date="2015-05" db="EMBL/GenBank/DDBJ databases">
        <authorList>
            <person name="Fogelqvist Johan"/>
        </authorList>
    </citation>
    <scope>NUCLEOTIDE SEQUENCE [LARGE SCALE GENOMIC DNA]</scope>
    <source>
        <strain evidence="3">VL1</strain>
        <strain evidence="4">VL2</strain>
    </source>
</reference>
<dbReference type="GO" id="GO:0009116">
    <property type="term" value="P:nucleoside metabolic process"/>
    <property type="evidence" value="ECO:0007669"/>
    <property type="project" value="InterPro"/>
</dbReference>
<dbReference type="Pfam" id="PF01048">
    <property type="entry name" value="PNP_UDP_1"/>
    <property type="match status" value="1"/>
</dbReference>
<dbReference type="EMBL" id="CVQH01024750">
    <property type="protein sequence ID" value="CRK37523.1"/>
    <property type="molecule type" value="Genomic_DNA"/>
</dbReference>
<dbReference type="InterPro" id="IPR035994">
    <property type="entry name" value="Nucleoside_phosphorylase_sf"/>
</dbReference>
<feature type="region of interest" description="Disordered" evidence="1">
    <location>
        <begin position="453"/>
        <end position="482"/>
    </location>
</feature>
<proteinExistence type="predicted"/>
<dbReference type="EMBL" id="CVQI01035939">
    <property type="protein sequence ID" value="CRK46674.1"/>
    <property type="molecule type" value="Genomic_DNA"/>
</dbReference>
<evidence type="ECO:0000313" key="6">
    <source>
        <dbReference type="Proteomes" id="UP000045706"/>
    </source>
</evidence>
<evidence type="ECO:0000259" key="2">
    <source>
        <dbReference type="Pfam" id="PF01048"/>
    </source>
</evidence>
<keyword evidence="5" id="KW-1185">Reference proteome</keyword>
<dbReference type="Proteomes" id="UP000045706">
    <property type="component" value="Unassembled WGS sequence"/>
</dbReference>
<feature type="domain" description="Nucleoside phosphorylase" evidence="2">
    <location>
        <begin position="13"/>
        <end position="131"/>
    </location>
</feature>
<dbReference type="PANTHER" id="PTHR46082">
    <property type="entry name" value="ATP/GTP-BINDING PROTEIN-RELATED"/>
    <property type="match status" value="1"/>
</dbReference>
<dbReference type="InterPro" id="IPR053137">
    <property type="entry name" value="NLR-like"/>
</dbReference>
<dbReference type="GO" id="GO:0003824">
    <property type="term" value="F:catalytic activity"/>
    <property type="evidence" value="ECO:0007669"/>
    <property type="project" value="InterPro"/>
</dbReference>
<dbReference type="InterPro" id="IPR000845">
    <property type="entry name" value="Nucleoside_phosphorylase_d"/>
</dbReference>
<dbReference type="Gene3D" id="3.40.50.1580">
    <property type="entry name" value="Nucleoside phosphorylase domain"/>
    <property type="match status" value="1"/>
</dbReference>
<evidence type="ECO:0000313" key="5">
    <source>
        <dbReference type="Proteomes" id="UP000044602"/>
    </source>
</evidence>
<gene>
    <name evidence="3" type="ORF">BN1708_007391</name>
    <name evidence="4" type="ORF">BN1723_007183</name>
</gene>